<dbReference type="Pfam" id="PF07734">
    <property type="entry name" value="FBA_1"/>
    <property type="match status" value="1"/>
</dbReference>
<proteinExistence type="predicted"/>
<dbReference type="InterPro" id="IPR006527">
    <property type="entry name" value="F-box-assoc_dom_typ1"/>
</dbReference>
<sequence>MASGNFTTLSVSKTIRRCVERWSIKKDYFPVLLQEETNSNENREYWPDSADPNYLDPVIWKNLPEELLDYIRSKLPFNSLVTFLTVSRSWMSAIESSNSSRENGKRRSRGVVLQLCSDPITAYNSSKWELFPKLPGPEGTRQVVASEGGLLCMRSSTERELVVWNPLTKRVRHLQIPIVECGPHNDVIKRISRLDKKDMYRFYQIGMVYNSRENSYHVIVAVVENRVPGITLVYNSSTRTWKRVQEVPPGYFFFLNTVSTENSFFCGLIGDERMLLEYDVQLQTWKTTVIPVTNSSPTSFIKLDDIFPSKVVQAVLTASSMAPKGSMTEVKCITQGDIVYFLALTMENPTSLFRLRRGTTFMRIWSHRVNDADVFDSLWSCIGYTADDIDWASSCQMLRSDYSRLSSLVVVPSLIGQP</sequence>
<protein>
    <recommendedName>
        <fullName evidence="1">F-box domain-containing protein</fullName>
    </recommendedName>
</protein>
<evidence type="ECO:0000313" key="3">
    <source>
        <dbReference type="Proteomes" id="UP001633002"/>
    </source>
</evidence>
<dbReference type="InterPro" id="IPR036047">
    <property type="entry name" value="F-box-like_dom_sf"/>
</dbReference>
<dbReference type="PANTHER" id="PTHR31672">
    <property type="entry name" value="BNACNNG10540D PROTEIN"/>
    <property type="match status" value="1"/>
</dbReference>
<dbReference type="AlphaFoldDB" id="A0ABD3H050"/>
<dbReference type="Proteomes" id="UP001633002">
    <property type="component" value="Unassembled WGS sequence"/>
</dbReference>
<dbReference type="SUPFAM" id="SSF50965">
    <property type="entry name" value="Galactose oxidase, central domain"/>
    <property type="match status" value="1"/>
</dbReference>
<organism evidence="2 3">
    <name type="scientific">Riccia sorocarpa</name>
    <dbReference type="NCBI Taxonomy" id="122646"/>
    <lineage>
        <taxon>Eukaryota</taxon>
        <taxon>Viridiplantae</taxon>
        <taxon>Streptophyta</taxon>
        <taxon>Embryophyta</taxon>
        <taxon>Marchantiophyta</taxon>
        <taxon>Marchantiopsida</taxon>
        <taxon>Marchantiidae</taxon>
        <taxon>Marchantiales</taxon>
        <taxon>Ricciaceae</taxon>
        <taxon>Riccia</taxon>
    </lineage>
</organism>
<dbReference type="EMBL" id="JBJQOH010000006">
    <property type="protein sequence ID" value="KAL3683695.1"/>
    <property type="molecule type" value="Genomic_DNA"/>
</dbReference>
<evidence type="ECO:0000259" key="1">
    <source>
        <dbReference type="PROSITE" id="PS50181"/>
    </source>
</evidence>
<evidence type="ECO:0000313" key="2">
    <source>
        <dbReference type="EMBL" id="KAL3683695.1"/>
    </source>
</evidence>
<dbReference type="SMART" id="SM00256">
    <property type="entry name" value="FBOX"/>
    <property type="match status" value="1"/>
</dbReference>
<gene>
    <name evidence="2" type="ORF">R1sor_001717</name>
</gene>
<feature type="domain" description="F-box" evidence="1">
    <location>
        <begin position="57"/>
        <end position="103"/>
    </location>
</feature>
<dbReference type="SUPFAM" id="SSF81383">
    <property type="entry name" value="F-box domain"/>
    <property type="match status" value="1"/>
</dbReference>
<reference evidence="2 3" key="1">
    <citation type="submission" date="2024-09" db="EMBL/GenBank/DDBJ databases">
        <title>Chromosome-scale assembly of Riccia sorocarpa.</title>
        <authorList>
            <person name="Paukszto L."/>
        </authorList>
    </citation>
    <scope>NUCLEOTIDE SEQUENCE [LARGE SCALE GENOMIC DNA]</scope>
    <source>
        <strain evidence="2">LP-2024</strain>
        <tissue evidence="2">Aerial parts of the thallus</tissue>
    </source>
</reference>
<dbReference type="InterPro" id="IPR011043">
    <property type="entry name" value="Gal_Oxase/kelch_b-propeller"/>
</dbReference>
<dbReference type="InterPro" id="IPR050796">
    <property type="entry name" value="SCF_F-box_component"/>
</dbReference>
<name>A0ABD3H050_9MARC</name>
<keyword evidence="3" id="KW-1185">Reference proteome</keyword>
<dbReference type="Pfam" id="PF00646">
    <property type="entry name" value="F-box"/>
    <property type="match status" value="1"/>
</dbReference>
<dbReference type="PROSITE" id="PS50181">
    <property type="entry name" value="FBOX"/>
    <property type="match status" value="1"/>
</dbReference>
<accession>A0ABD3H050</accession>
<dbReference type="PANTHER" id="PTHR31672:SF13">
    <property type="entry name" value="F-BOX PROTEIN CPR30-LIKE"/>
    <property type="match status" value="1"/>
</dbReference>
<comment type="caution">
    <text evidence="2">The sequence shown here is derived from an EMBL/GenBank/DDBJ whole genome shotgun (WGS) entry which is preliminary data.</text>
</comment>
<dbReference type="InterPro" id="IPR001810">
    <property type="entry name" value="F-box_dom"/>
</dbReference>